<dbReference type="KEGG" id="nta:107761924"/>
<comment type="function">
    <text evidence="4">Plant non-specific lipid-transfer proteins transfer phospholipids as well as galactolipids across membranes. May play a role in wax or cutin deposition in the cell walls of expanding epidermal cells and certain secretory tissues.</text>
</comment>
<feature type="chain" id="PRO_5010171884" description="Non-specific lipid-transfer protein" evidence="5">
    <location>
        <begin position="22"/>
        <end position="117"/>
    </location>
</feature>
<dbReference type="RefSeq" id="XP_016435707.1">
    <property type="nucleotide sequence ID" value="XM_016580221.2"/>
</dbReference>
<dbReference type="GO" id="GO:0006869">
    <property type="term" value="P:lipid transport"/>
    <property type="evidence" value="ECO:0007669"/>
    <property type="project" value="InterPro"/>
</dbReference>
<evidence type="ECO:0000256" key="1">
    <source>
        <dbReference type="ARBA" id="ARBA00009748"/>
    </source>
</evidence>
<dbReference type="InterPro" id="IPR036312">
    <property type="entry name" value="Bifun_inhib/LTP/seed_sf"/>
</dbReference>
<reference evidence="7" key="1">
    <citation type="journal article" date="2014" name="Nat. Commun.">
        <title>The tobacco genome sequence and its comparison with those of tomato and potato.</title>
        <authorList>
            <person name="Sierro N."/>
            <person name="Battey J.N."/>
            <person name="Ouadi S."/>
            <person name="Bakaher N."/>
            <person name="Bovet L."/>
            <person name="Willig A."/>
            <person name="Goepfert S."/>
            <person name="Peitsch M.C."/>
            <person name="Ivanov N.V."/>
        </authorList>
    </citation>
    <scope>NUCLEOTIDE SEQUENCE [LARGE SCALE GENOMIC DNA]</scope>
</reference>
<keyword evidence="7" id="KW-1185">Reference proteome</keyword>
<dbReference type="SMR" id="A0A1S3X752"/>
<dbReference type="GO" id="GO:0008289">
    <property type="term" value="F:lipid binding"/>
    <property type="evidence" value="ECO:0007669"/>
    <property type="project" value="UniProtKB-KW"/>
</dbReference>
<dbReference type="OMA" id="YLSPCEG"/>
<comment type="similarity">
    <text evidence="1 4">Belongs to the plant LTP family.</text>
</comment>
<sequence length="117" mass="12562">MARLPVFLCFLLLALVGSSSAAPSCPTVKTQLAPCHSYVEGNLKADPSEACCSGLKDILELVKTKEDGVALCNCIKTTVIDDHDIPSRIAELPKKCGLPYTIPPIDKNFDCNKISLN</sequence>
<dbReference type="PaxDb" id="4097-A0A1S3X752"/>
<evidence type="ECO:0000313" key="8">
    <source>
        <dbReference type="RefSeq" id="XP_016435707.1"/>
    </source>
</evidence>
<dbReference type="SUPFAM" id="SSF47699">
    <property type="entry name" value="Bifunctional inhibitor/lipid-transfer protein/seed storage 2S albumin"/>
    <property type="match status" value="1"/>
</dbReference>
<evidence type="ECO:0000256" key="4">
    <source>
        <dbReference type="RuleBase" id="RU000628"/>
    </source>
</evidence>
<keyword evidence="3 4" id="KW-0446">Lipid-binding</keyword>
<feature type="domain" description="Bifunctional inhibitor/plant lipid transfer protein/seed storage helical" evidence="6">
    <location>
        <begin position="25"/>
        <end position="111"/>
    </location>
</feature>
<dbReference type="GeneID" id="107761924"/>
<dbReference type="PANTHER" id="PTHR33076">
    <property type="entry name" value="NON-SPECIFIC LIPID-TRANSFER PROTEIN 2-RELATED"/>
    <property type="match status" value="1"/>
</dbReference>
<evidence type="ECO:0000256" key="2">
    <source>
        <dbReference type="ARBA" id="ARBA00022448"/>
    </source>
</evidence>
<organism evidence="7 8">
    <name type="scientific">Nicotiana tabacum</name>
    <name type="common">Common tobacco</name>
    <dbReference type="NCBI Taxonomy" id="4097"/>
    <lineage>
        <taxon>Eukaryota</taxon>
        <taxon>Viridiplantae</taxon>
        <taxon>Streptophyta</taxon>
        <taxon>Embryophyta</taxon>
        <taxon>Tracheophyta</taxon>
        <taxon>Spermatophyta</taxon>
        <taxon>Magnoliopsida</taxon>
        <taxon>eudicotyledons</taxon>
        <taxon>Gunneridae</taxon>
        <taxon>Pentapetalae</taxon>
        <taxon>asterids</taxon>
        <taxon>lamiids</taxon>
        <taxon>Solanales</taxon>
        <taxon>Solanaceae</taxon>
        <taxon>Nicotianoideae</taxon>
        <taxon>Nicotianeae</taxon>
        <taxon>Nicotiana</taxon>
    </lineage>
</organism>
<dbReference type="CDD" id="cd01960">
    <property type="entry name" value="nsLTP1"/>
    <property type="match status" value="1"/>
</dbReference>
<evidence type="ECO:0000256" key="5">
    <source>
        <dbReference type="SAM" id="SignalP"/>
    </source>
</evidence>
<dbReference type="Proteomes" id="UP000790787">
    <property type="component" value="Chromosome 19"/>
</dbReference>
<dbReference type="OrthoDB" id="1862539at2759"/>
<keyword evidence="2 4" id="KW-0813">Transport</keyword>
<dbReference type="RefSeq" id="XP_016435707.1">
    <property type="nucleotide sequence ID" value="XM_016580221.1"/>
</dbReference>
<name>A0A1S3X752_TOBAC</name>
<dbReference type="Gene3D" id="1.10.110.10">
    <property type="entry name" value="Plant lipid-transfer and hydrophobic proteins"/>
    <property type="match status" value="1"/>
</dbReference>
<gene>
    <name evidence="8" type="primary">LOC107761924</name>
</gene>
<evidence type="ECO:0000256" key="3">
    <source>
        <dbReference type="ARBA" id="ARBA00023121"/>
    </source>
</evidence>
<reference evidence="8" key="2">
    <citation type="submission" date="2025-08" db="UniProtKB">
        <authorList>
            <consortium name="RefSeq"/>
        </authorList>
    </citation>
    <scope>IDENTIFICATION</scope>
    <source>
        <tissue evidence="8">Leaf</tissue>
    </source>
</reference>
<feature type="signal peptide" evidence="5">
    <location>
        <begin position="1"/>
        <end position="21"/>
    </location>
</feature>
<dbReference type="InterPro" id="IPR000528">
    <property type="entry name" value="Plant_nsLTP"/>
</dbReference>
<evidence type="ECO:0000259" key="6">
    <source>
        <dbReference type="SMART" id="SM00499"/>
    </source>
</evidence>
<proteinExistence type="inferred from homology"/>
<dbReference type="PRINTS" id="PR00382">
    <property type="entry name" value="LIPIDTRNSFER"/>
</dbReference>
<keyword evidence="5" id="KW-0732">Signal</keyword>
<evidence type="ECO:0000313" key="7">
    <source>
        <dbReference type="Proteomes" id="UP000790787"/>
    </source>
</evidence>
<dbReference type="SMART" id="SM00499">
    <property type="entry name" value="AAI"/>
    <property type="match status" value="1"/>
</dbReference>
<dbReference type="STRING" id="4097.A0A1S3X752"/>
<protein>
    <recommendedName>
        <fullName evidence="4">Non-specific lipid-transfer protein</fullName>
    </recommendedName>
</protein>
<dbReference type="AlphaFoldDB" id="A0A1S3X752"/>
<accession>A0A1S3X752</accession>
<dbReference type="InterPro" id="IPR016140">
    <property type="entry name" value="Bifunc_inhib/LTP/seed_store"/>
</dbReference>
<dbReference type="Pfam" id="PF00234">
    <property type="entry name" value="Tryp_alpha_amyl"/>
    <property type="match status" value="1"/>
</dbReference>